<keyword evidence="2" id="KW-0240">DNA-directed RNA polymerase</keyword>
<feature type="domain" description="RNA polymerase sigma factor 54 core-binding" evidence="10">
    <location>
        <begin position="90"/>
        <end position="275"/>
    </location>
</feature>
<dbReference type="Pfam" id="PF04963">
    <property type="entry name" value="Sigma54_CBD"/>
    <property type="match status" value="1"/>
</dbReference>
<dbReference type="GO" id="GO:0003677">
    <property type="term" value="F:DNA binding"/>
    <property type="evidence" value="ECO:0007669"/>
    <property type="project" value="UniProtKB-KW"/>
</dbReference>
<dbReference type="Gene3D" id="1.10.10.1330">
    <property type="entry name" value="RNA polymerase sigma-54 factor, core-binding domain"/>
    <property type="match status" value="1"/>
</dbReference>
<dbReference type="GO" id="GO:0000428">
    <property type="term" value="C:DNA-directed RNA polymerase complex"/>
    <property type="evidence" value="ECO:0007669"/>
    <property type="project" value="UniProtKB-KW"/>
</dbReference>
<keyword evidence="7" id="KW-0238">DNA-binding</keyword>
<dbReference type="PIRSF" id="PIRSF000774">
    <property type="entry name" value="RpoN"/>
    <property type="match status" value="1"/>
</dbReference>
<protein>
    <submittedName>
        <fullName evidence="11">RNA polymerase sigma-54 factor</fullName>
    </submittedName>
</protein>
<dbReference type="Gene3D" id="1.10.10.60">
    <property type="entry name" value="Homeodomain-like"/>
    <property type="match status" value="1"/>
</dbReference>
<reference evidence="12" key="1">
    <citation type="submission" date="2017-11" db="EMBL/GenBank/DDBJ databases">
        <title>Complete Genome Sequence of Kyrpidia sp. Strain EA-1, a thermophilic, hydrogen-oxidizing Bacterium, isolated from the Azores.</title>
        <authorList>
            <person name="Reiner J.E."/>
            <person name="Lapp C.J."/>
            <person name="Bunk B."/>
            <person name="Gescher J."/>
        </authorList>
    </citation>
    <scope>NUCLEOTIDE SEQUENCE [LARGE SCALE GENOMIC DNA]</scope>
    <source>
        <strain evidence="12">EA-1</strain>
    </source>
</reference>
<dbReference type="GO" id="GO:0006352">
    <property type="term" value="P:DNA-templated transcription initiation"/>
    <property type="evidence" value="ECO:0007669"/>
    <property type="project" value="InterPro"/>
</dbReference>
<dbReference type="Proteomes" id="UP000231932">
    <property type="component" value="Chromosome"/>
</dbReference>
<evidence type="ECO:0000259" key="10">
    <source>
        <dbReference type="Pfam" id="PF04963"/>
    </source>
</evidence>
<dbReference type="GO" id="GO:0001216">
    <property type="term" value="F:DNA-binding transcription activator activity"/>
    <property type="evidence" value="ECO:0007669"/>
    <property type="project" value="InterPro"/>
</dbReference>
<evidence type="ECO:0000256" key="8">
    <source>
        <dbReference type="ARBA" id="ARBA00023163"/>
    </source>
</evidence>
<keyword evidence="3" id="KW-0808">Transferase</keyword>
<dbReference type="InterPro" id="IPR038709">
    <property type="entry name" value="RpoN_core-bd_sf"/>
</dbReference>
<gene>
    <name evidence="11" type="primary">rpoN</name>
    <name evidence="11" type="ORF">CVV65_02595</name>
</gene>
<dbReference type="InterPro" id="IPR007046">
    <property type="entry name" value="RNA_pol_sigma_54_core-bd"/>
</dbReference>
<dbReference type="OrthoDB" id="9814402at2"/>
<dbReference type="GO" id="GO:0016779">
    <property type="term" value="F:nucleotidyltransferase activity"/>
    <property type="evidence" value="ECO:0007669"/>
    <property type="project" value="UniProtKB-KW"/>
</dbReference>
<name>A0A2K8N3G3_9BACL</name>
<dbReference type="NCBIfam" id="TIGR02395">
    <property type="entry name" value="rpoN_sigma"/>
    <property type="match status" value="1"/>
</dbReference>
<dbReference type="PANTHER" id="PTHR32248">
    <property type="entry name" value="RNA POLYMERASE SIGMA-54 FACTOR"/>
    <property type="match status" value="1"/>
</dbReference>
<dbReference type="InterPro" id="IPR007634">
    <property type="entry name" value="RNA_pol_sigma_54_DNA-bd"/>
</dbReference>
<dbReference type="KEGG" id="kyr:CVV65_02595"/>
<keyword evidence="4" id="KW-0548">Nucleotidyltransferase</keyword>
<dbReference type="InterPro" id="IPR000394">
    <property type="entry name" value="RNA_pol_sigma_54"/>
</dbReference>
<evidence type="ECO:0000259" key="9">
    <source>
        <dbReference type="Pfam" id="PF04552"/>
    </source>
</evidence>
<keyword evidence="8" id="KW-0804">Transcription</keyword>
<dbReference type="RefSeq" id="WP_100666821.1">
    <property type="nucleotide sequence ID" value="NZ_CP024955.1"/>
</dbReference>
<comment type="similarity">
    <text evidence="1">Belongs to the sigma-54 factor family.</text>
</comment>
<dbReference type="Pfam" id="PF00309">
    <property type="entry name" value="Sigma54_AID"/>
    <property type="match status" value="1"/>
</dbReference>
<sequence>MQMGFGLWQQQTQKLILTQELRQAIAILQLSSFELSQYLQQEMAENPVMEWEEAAGAEGWGEFDAWLRESGPDPGLLRSMRESYREPPADVAARSENLEDHLMVQLSDLRLSPLEKRVLRYVIGNIDERGYVSMSSAEMAAQLGVEEALVERCRRRLHGLEPLGIGALDLRECLNIQARERYPDEPGLKDLIDHHLQDVAEGRQSRIAQALQIDLQEVQRLSDLLKTLDPKPGRMFFGDQVRFVIPDVTIERVGGDYVVMVHDRLTPHLHINPIYRRIASTQGADREAKSYLSKKIQSAMWLIRSLEQRRQTILRVTEAIVELQRDFFDRGLEYLRPMTLRQVAERVGVHESTVSRATTGKYAQTPRGVLELKYFFSSGVQTRGGEGASAESIKAKIRKWIQEEDRSDPLSDQRLADLLQQEGIRISRRTVAKYREELRIASSAQRRRHGS</sequence>
<evidence type="ECO:0000256" key="2">
    <source>
        <dbReference type="ARBA" id="ARBA00022478"/>
    </source>
</evidence>
<dbReference type="PRINTS" id="PR00045">
    <property type="entry name" value="SIGMA54FCT"/>
</dbReference>
<evidence type="ECO:0000256" key="4">
    <source>
        <dbReference type="ARBA" id="ARBA00022695"/>
    </source>
</evidence>
<dbReference type="PROSITE" id="PS00717">
    <property type="entry name" value="SIGMA54_1"/>
    <property type="match status" value="1"/>
</dbReference>
<dbReference type="PROSITE" id="PS00718">
    <property type="entry name" value="SIGMA54_2"/>
    <property type="match status" value="1"/>
</dbReference>
<evidence type="ECO:0000256" key="7">
    <source>
        <dbReference type="ARBA" id="ARBA00023125"/>
    </source>
</evidence>
<keyword evidence="6" id="KW-0731">Sigma factor</keyword>
<feature type="domain" description="RNA polymerase sigma factor 54 DNA-binding" evidence="9">
    <location>
        <begin position="290"/>
        <end position="448"/>
    </location>
</feature>
<evidence type="ECO:0000256" key="6">
    <source>
        <dbReference type="ARBA" id="ARBA00023082"/>
    </source>
</evidence>
<dbReference type="Pfam" id="PF04552">
    <property type="entry name" value="Sigma54_DBD"/>
    <property type="match status" value="1"/>
</dbReference>
<dbReference type="EMBL" id="CP024955">
    <property type="protein sequence ID" value="ATY83986.1"/>
    <property type="molecule type" value="Genomic_DNA"/>
</dbReference>
<dbReference type="PANTHER" id="PTHR32248:SF4">
    <property type="entry name" value="RNA POLYMERASE SIGMA-54 FACTOR"/>
    <property type="match status" value="1"/>
</dbReference>
<keyword evidence="5" id="KW-0805">Transcription regulation</keyword>
<evidence type="ECO:0000256" key="3">
    <source>
        <dbReference type="ARBA" id="ARBA00022679"/>
    </source>
</evidence>
<proteinExistence type="inferred from homology"/>
<organism evidence="11 12">
    <name type="scientific">Kyrpidia spormannii</name>
    <dbReference type="NCBI Taxonomy" id="2055160"/>
    <lineage>
        <taxon>Bacteria</taxon>
        <taxon>Bacillati</taxon>
        <taxon>Bacillota</taxon>
        <taxon>Bacilli</taxon>
        <taxon>Bacillales</taxon>
        <taxon>Alicyclobacillaceae</taxon>
        <taxon>Kyrpidia</taxon>
    </lineage>
</organism>
<evidence type="ECO:0000313" key="11">
    <source>
        <dbReference type="EMBL" id="ATY83986.1"/>
    </source>
</evidence>
<evidence type="ECO:0000256" key="1">
    <source>
        <dbReference type="ARBA" id="ARBA00008798"/>
    </source>
</evidence>
<dbReference type="AlphaFoldDB" id="A0A2K8N3G3"/>
<keyword evidence="12" id="KW-1185">Reference proteome</keyword>
<dbReference type="GO" id="GO:0016987">
    <property type="term" value="F:sigma factor activity"/>
    <property type="evidence" value="ECO:0007669"/>
    <property type="project" value="UniProtKB-KW"/>
</dbReference>
<dbReference type="PROSITE" id="PS50044">
    <property type="entry name" value="SIGMA54_3"/>
    <property type="match status" value="1"/>
</dbReference>
<accession>A0A2K8N3G3</accession>
<evidence type="ECO:0000256" key="5">
    <source>
        <dbReference type="ARBA" id="ARBA00023015"/>
    </source>
</evidence>
<evidence type="ECO:0000313" key="12">
    <source>
        <dbReference type="Proteomes" id="UP000231932"/>
    </source>
</evidence>